<gene>
    <name evidence="1" type="ORF">XsacCFBP4641_19650</name>
</gene>
<name>A0A2P5YZ01_9XANT</name>
<proteinExistence type="predicted"/>
<dbReference type="STRING" id="56458.SB85_13360"/>
<dbReference type="InterPro" id="IPR016084">
    <property type="entry name" value="Haem_Oase-like_multi-hlx"/>
</dbReference>
<dbReference type="SUPFAM" id="SSF48613">
    <property type="entry name" value="Heme oxygenase-like"/>
    <property type="match status" value="1"/>
</dbReference>
<dbReference type="GO" id="GO:0004392">
    <property type="term" value="F:heme oxygenase (decyclizing) activity"/>
    <property type="evidence" value="ECO:0007669"/>
    <property type="project" value="InterPro"/>
</dbReference>
<dbReference type="Proteomes" id="UP000247346">
    <property type="component" value="Unassembled WGS sequence"/>
</dbReference>
<dbReference type="AlphaFoldDB" id="A0A2P5YZ01"/>
<organism evidence="1 2">
    <name type="scientific">Xanthomonas sacchari</name>
    <dbReference type="NCBI Taxonomy" id="56458"/>
    <lineage>
        <taxon>Bacteria</taxon>
        <taxon>Pseudomonadati</taxon>
        <taxon>Pseudomonadota</taxon>
        <taxon>Gammaproteobacteria</taxon>
        <taxon>Lysobacterales</taxon>
        <taxon>Lysobacteraceae</taxon>
        <taxon>Xanthomonas</taxon>
    </lineage>
</organism>
<evidence type="ECO:0000313" key="2">
    <source>
        <dbReference type="Proteomes" id="UP000247346"/>
    </source>
</evidence>
<comment type="caution">
    <text evidence="1">The sequence shown here is derived from an EMBL/GenBank/DDBJ whole genome shotgun (WGS) entry which is preliminary data.</text>
</comment>
<sequence>MMSPPDGTALPLTAARLLREATAQQHQAVEDLPAMRALMDPALSLPAYVQVLRRHHAVLAGWEQREAAWLRDCGDAQWRYQPRTRLLTQDLHALQATPPAPQPLPPAADAGAGARWGMLYVVEGSRLGGRVIARHLRQSLPAAAPALSYFELGHADPAAWRHFQQRLELALPSAPLRQAAVDGARSMFAHFHTHFALEIAA</sequence>
<dbReference type="GO" id="GO:0006788">
    <property type="term" value="P:heme oxidation"/>
    <property type="evidence" value="ECO:0007669"/>
    <property type="project" value="InterPro"/>
</dbReference>
<dbReference type="OrthoDB" id="114943at2"/>
<dbReference type="EMBL" id="MDEK01000023">
    <property type="protein sequence ID" value="PPU80048.1"/>
    <property type="molecule type" value="Genomic_DNA"/>
</dbReference>
<dbReference type="InterPro" id="IPR016053">
    <property type="entry name" value="Haem_Oase-like"/>
</dbReference>
<evidence type="ECO:0000313" key="1">
    <source>
        <dbReference type="EMBL" id="PPU80048.1"/>
    </source>
</evidence>
<dbReference type="Pfam" id="PF01126">
    <property type="entry name" value="Heme_oxygenase"/>
    <property type="match status" value="1"/>
</dbReference>
<reference evidence="1 2" key="1">
    <citation type="submission" date="2016-08" db="EMBL/GenBank/DDBJ databases">
        <authorList>
            <person name="Seilhamer J.J."/>
        </authorList>
    </citation>
    <scope>NUCLEOTIDE SEQUENCE [LARGE SCALE GENOMIC DNA]</scope>
    <source>
        <strain evidence="1 2">CFBP4641</strain>
    </source>
</reference>
<dbReference type="CDD" id="cd19166">
    <property type="entry name" value="HemeO-bac"/>
    <property type="match status" value="1"/>
</dbReference>
<protein>
    <submittedName>
        <fullName evidence="1">Biliverdin-producing heme oxygenase</fullName>
    </submittedName>
</protein>
<dbReference type="Gene3D" id="1.20.910.10">
    <property type="entry name" value="Heme oxygenase-like"/>
    <property type="match status" value="1"/>
</dbReference>
<dbReference type="RefSeq" id="WP_029561809.1">
    <property type="nucleotide sequence ID" value="NZ_CP132343.1"/>
</dbReference>
<dbReference type="GeneID" id="93881138"/>
<accession>A0A2P5YZ01</accession>